<dbReference type="Proteomes" id="UP000280960">
    <property type="component" value="Chromosome"/>
</dbReference>
<gene>
    <name evidence="1" type="ORF">D2962_00725</name>
</gene>
<evidence type="ECO:0000313" key="2">
    <source>
        <dbReference type="Proteomes" id="UP000280960"/>
    </source>
</evidence>
<evidence type="ECO:0000313" key="1">
    <source>
        <dbReference type="EMBL" id="AYO29321.1"/>
    </source>
</evidence>
<reference evidence="1 2" key="1">
    <citation type="submission" date="2018-10" db="EMBL/GenBank/DDBJ databases">
        <authorList>
            <person name="Zhang X."/>
        </authorList>
    </citation>
    <scope>NUCLEOTIDE SEQUENCE [LARGE SCALE GENOMIC DNA]</scope>
    <source>
        <strain evidence="1 2">SK-G1</strain>
    </source>
</reference>
<keyword evidence="2" id="KW-1185">Reference proteome</keyword>
<name>A0A3G2R1Z6_9FIRM</name>
<sequence length="63" mass="7028">MAAEHFILRIKCFFDNKADRPPSDSPCKANLGGTAEKASVPIMGRVLFLMAEKNQTGEKRFSR</sequence>
<dbReference type="EMBL" id="CP033169">
    <property type="protein sequence ID" value="AYO29321.1"/>
    <property type="molecule type" value="Genomic_DNA"/>
</dbReference>
<dbReference type="KEGG" id="bacg:D2962_00725"/>
<accession>A0A3G2R1Z6</accession>
<organism evidence="1 2">
    <name type="scientific">Biomaibacter acetigenes</name>
    <dbReference type="NCBI Taxonomy" id="2316383"/>
    <lineage>
        <taxon>Bacteria</taxon>
        <taxon>Bacillati</taxon>
        <taxon>Bacillota</taxon>
        <taxon>Clostridia</taxon>
        <taxon>Thermosediminibacterales</taxon>
        <taxon>Tepidanaerobacteraceae</taxon>
        <taxon>Biomaibacter</taxon>
    </lineage>
</organism>
<dbReference type="AlphaFoldDB" id="A0A3G2R1Z6"/>
<protein>
    <submittedName>
        <fullName evidence="1">Uncharacterized protein</fullName>
    </submittedName>
</protein>
<proteinExistence type="predicted"/>